<accession>A0ABV8JQJ3</accession>
<keyword evidence="1" id="KW-0472">Membrane</keyword>
<keyword evidence="1" id="KW-0812">Transmembrane</keyword>
<evidence type="ECO:0000313" key="3">
    <source>
        <dbReference type="EMBL" id="MFC4097142.1"/>
    </source>
</evidence>
<protein>
    <submittedName>
        <fullName evidence="3">2TM domain-containing protein</fullName>
    </submittedName>
</protein>
<keyword evidence="1" id="KW-1133">Transmembrane helix</keyword>
<organism evidence="3 4">
    <name type="scientific">Euzebyella saccharophila</name>
    <dbReference type="NCBI Taxonomy" id="679664"/>
    <lineage>
        <taxon>Bacteria</taxon>
        <taxon>Pseudomonadati</taxon>
        <taxon>Bacteroidota</taxon>
        <taxon>Flavobacteriia</taxon>
        <taxon>Flavobacteriales</taxon>
        <taxon>Flavobacteriaceae</taxon>
        <taxon>Euzebyella</taxon>
    </lineage>
</organism>
<dbReference type="Proteomes" id="UP001595814">
    <property type="component" value="Unassembled WGS sequence"/>
</dbReference>
<feature type="domain" description="2TM" evidence="2">
    <location>
        <begin position="10"/>
        <end position="98"/>
    </location>
</feature>
<evidence type="ECO:0000259" key="2">
    <source>
        <dbReference type="Pfam" id="PF13239"/>
    </source>
</evidence>
<evidence type="ECO:0000256" key="1">
    <source>
        <dbReference type="SAM" id="Phobius"/>
    </source>
</evidence>
<gene>
    <name evidence="3" type="ORF">ACFOUT_14725</name>
</gene>
<sequence length="107" mass="12530">MEDRRSKKSRAKKRVAELKGFYTHATVFTLVNLFVMTVTVSARISGGESFNEAFFSIATFSTPFFWGIGLVFHAAKVFNWNPIFTESWEKRQIEKFMEEDREEAKKY</sequence>
<reference evidence="4" key="1">
    <citation type="journal article" date="2019" name="Int. J. Syst. Evol. Microbiol.">
        <title>The Global Catalogue of Microorganisms (GCM) 10K type strain sequencing project: providing services to taxonomists for standard genome sequencing and annotation.</title>
        <authorList>
            <consortium name="The Broad Institute Genomics Platform"/>
            <consortium name="The Broad Institute Genome Sequencing Center for Infectious Disease"/>
            <person name="Wu L."/>
            <person name="Ma J."/>
        </authorList>
    </citation>
    <scope>NUCLEOTIDE SEQUENCE [LARGE SCALE GENOMIC DNA]</scope>
    <source>
        <strain evidence="4">CECT 7477</strain>
    </source>
</reference>
<name>A0ABV8JQJ3_9FLAO</name>
<dbReference type="Pfam" id="PF13239">
    <property type="entry name" value="2TM"/>
    <property type="match status" value="1"/>
</dbReference>
<dbReference type="RefSeq" id="WP_192461849.1">
    <property type="nucleotide sequence ID" value="NZ_JACYFJ010000002.1"/>
</dbReference>
<dbReference type="InterPro" id="IPR025698">
    <property type="entry name" value="2TM_dom"/>
</dbReference>
<evidence type="ECO:0000313" key="4">
    <source>
        <dbReference type="Proteomes" id="UP001595814"/>
    </source>
</evidence>
<feature type="transmembrane region" description="Helical" evidence="1">
    <location>
        <begin position="54"/>
        <end position="75"/>
    </location>
</feature>
<feature type="transmembrane region" description="Helical" evidence="1">
    <location>
        <begin position="21"/>
        <end position="42"/>
    </location>
</feature>
<dbReference type="EMBL" id="JBHSAW010000010">
    <property type="protein sequence ID" value="MFC4097142.1"/>
    <property type="molecule type" value="Genomic_DNA"/>
</dbReference>
<comment type="caution">
    <text evidence="3">The sequence shown here is derived from an EMBL/GenBank/DDBJ whole genome shotgun (WGS) entry which is preliminary data.</text>
</comment>
<keyword evidence="4" id="KW-1185">Reference proteome</keyword>
<proteinExistence type="predicted"/>